<evidence type="ECO:0000313" key="10">
    <source>
        <dbReference type="Proteomes" id="UP000292958"/>
    </source>
</evidence>
<feature type="transmembrane region" description="Helical" evidence="7">
    <location>
        <begin position="286"/>
        <end position="307"/>
    </location>
</feature>
<feature type="transmembrane region" description="Helical" evidence="7">
    <location>
        <begin position="422"/>
        <end position="440"/>
    </location>
</feature>
<evidence type="ECO:0000256" key="3">
    <source>
        <dbReference type="ARBA" id="ARBA00022475"/>
    </source>
</evidence>
<feature type="transmembrane region" description="Helical" evidence="7">
    <location>
        <begin position="182"/>
        <end position="204"/>
    </location>
</feature>
<feature type="transmembrane region" description="Helical" evidence="7">
    <location>
        <begin position="72"/>
        <end position="89"/>
    </location>
</feature>
<keyword evidence="5 7" id="KW-1133">Transmembrane helix</keyword>
<dbReference type="InterPro" id="IPR020846">
    <property type="entry name" value="MFS_dom"/>
</dbReference>
<feature type="transmembrane region" description="Helical" evidence="7">
    <location>
        <begin position="154"/>
        <end position="176"/>
    </location>
</feature>
<dbReference type="InterPro" id="IPR036259">
    <property type="entry name" value="MFS_trans_sf"/>
</dbReference>
<evidence type="ECO:0000256" key="7">
    <source>
        <dbReference type="SAM" id="Phobius"/>
    </source>
</evidence>
<keyword evidence="2" id="KW-0813">Transport</keyword>
<feature type="transmembrane region" description="Helical" evidence="7">
    <location>
        <begin position="96"/>
        <end position="115"/>
    </location>
</feature>
<name>A0A4Q7YWG6_9BACT</name>
<evidence type="ECO:0000313" key="9">
    <source>
        <dbReference type="EMBL" id="RZU41531.1"/>
    </source>
</evidence>
<protein>
    <submittedName>
        <fullName evidence="9">EmrB/QacA subfamily drug resistance transporter</fullName>
    </submittedName>
</protein>
<dbReference type="RefSeq" id="WP_242617955.1">
    <property type="nucleotide sequence ID" value="NZ_SHKW01000001.1"/>
</dbReference>
<dbReference type="SUPFAM" id="SSF103473">
    <property type="entry name" value="MFS general substrate transporter"/>
    <property type="match status" value="1"/>
</dbReference>
<keyword evidence="10" id="KW-1185">Reference proteome</keyword>
<feature type="transmembrane region" description="Helical" evidence="7">
    <location>
        <begin position="378"/>
        <end position="401"/>
    </location>
</feature>
<feature type="transmembrane region" description="Helical" evidence="7">
    <location>
        <begin position="224"/>
        <end position="242"/>
    </location>
</feature>
<comment type="subcellular location">
    <subcellularLocation>
        <location evidence="1">Cell membrane</location>
        <topology evidence="1">Multi-pass membrane protein</topology>
    </subcellularLocation>
</comment>
<dbReference type="AlphaFoldDB" id="A0A4Q7YWG6"/>
<dbReference type="GO" id="GO:0005886">
    <property type="term" value="C:plasma membrane"/>
    <property type="evidence" value="ECO:0007669"/>
    <property type="project" value="UniProtKB-SubCell"/>
</dbReference>
<gene>
    <name evidence="9" type="ORF">BDD14_3055</name>
</gene>
<dbReference type="GO" id="GO:0022857">
    <property type="term" value="F:transmembrane transporter activity"/>
    <property type="evidence" value="ECO:0007669"/>
    <property type="project" value="InterPro"/>
</dbReference>
<keyword evidence="6 7" id="KW-0472">Membrane</keyword>
<keyword evidence="3" id="KW-1003">Cell membrane</keyword>
<evidence type="ECO:0000256" key="2">
    <source>
        <dbReference type="ARBA" id="ARBA00022448"/>
    </source>
</evidence>
<dbReference type="InterPro" id="IPR011701">
    <property type="entry name" value="MFS"/>
</dbReference>
<sequence>MIGSVRRPCDEAVILAGRCRDTTRRCGAWVLAAAVLGSSMEFIDGTVVNVALPALQHGLGATGAQVQWVVEAYALFLSALLLVGGALGDRVGLRKIFMAGVVLFAVASVGCGFAQNIGQLIAGRALQGIGGAMLLPNSLALVSAHFPPEERGRAIGTWSGFAAMMTALGPVAGGFLVEHASWRWVFFINAPLAMLTVWILLRYVPEIPLPVRSGELRGFDWKGALLLTGGLAGVTFALIEGAEGGYEVWLAGAAGVVLLVAAFVVEERAVSPLVPLTLFRSREFAGANLLTFCLYAALGGTLFYLPLNLIQVQGYTPTHAGAAMVPMVVLMFLLSPWSGELMARHGARGPLVVGPLIIASGYTLLARPGVGGTYWTTYLPAVLLLGLGMAVSVAPLTTMVMSSVEESRTGAASGVNNAVSQVAALLALAVFAPVFFHTFVPSLTRRLATAEVTGEAARKIVDQRAKLAAIETADPRARRAVDEAFVSGFRVVTLVAAGLAAAASASAAATMKARPTPS</sequence>
<evidence type="ECO:0000256" key="6">
    <source>
        <dbReference type="ARBA" id="ARBA00023136"/>
    </source>
</evidence>
<dbReference type="Proteomes" id="UP000292958">
    <property type="component" value="Unassembled WGS sequence"/>
</dbReference>
<feature type="domain" description="Major facilitator superfamily (MFS) profile" evidence="8">
    <location>
        <begin position="30"/>
        <end position="466"/>
    </location>
</feature>
<reference evidence="9 10" key="1">
    <citation type="submission" date="2019-02" db="EMBL/GenBank/DDBJ databases">
        <title>Genomic Encyclopedia of Archaeal and Bacterial Type Strains, Phase II (KMG-II): from individual species to whole genera.</title>
        <authorList>
            <person name="Goeker M."/>
        </authorList>
    </citation>
    <scope>NUCLEOTIDE SEQUENCE [LARGE SCALE GENOMIC DNA]</scope>
    <source>
        <strain evidence="9 10">DSM 18101</strain>
    </source>
</reference>
<organism evidence="9 10">
    <name type="scientific">Edaphobacter modestus</name>
    <dbReference type="NCBI Taxonomy" id="388466"/>
    <lineage>
        <taxon>Bacteria</taxon>
        <taxon>Pseudomonadati</taxon>
        <taxon>Acidobacteriota</taxon>
        <taxon>Terriglobia</taxon>
        <taxon>Terriglobales</taxon>
        <taxon>Acidobacteriaceae</taxon>
        <taxon>Edaphobacter</taxon>
    </lineage>
</organism>
<dbReference type="EMBL" id="SHKW01000001">
    <property type="protein sequence ID" value="RZU41531.1"/>
    <property type="molecule type" value="Genomic_DNA"/>
</dbReference>
<dbReference type="CDD" id="cd17321">
    <property type="entry name" value="MFS_MMR_MDR_like"/>
    <property type="match status" value="1"/>
</dbReference>
<dbReference type="InterPro" id="IPR004638">
    <property type="entry name" value="EmrB-like"/>
</dbReference>
<feature type="transmembrane region" description="Helical" evidence="7">
    <location>
        <begin position="319"/>
        <end position="337"/>
    </location>
</feature>
<dbReference type="NCBIfam" id="TIGR00711">
    <property type="entry name" value="efflux_EmrB"/>
    <property type="match status" value="1"/>
</dbReference>
<proteinExistence type="predicted"/>
<dbReference type="PANTHER" id="PTHR42718:SF42">
    <property type="entry name" value="EXPORT PROTEIN"/>
    <property type="match status" value="1"/>
</dbReference>
<feature type="transmembrane region" description="Helical" evidence="7">
    <location>
        <begin position="248"/>
        <end position="265"/>
    </location>
</feature>
<keyword evidence="4 7" id="KW-0812">Transmembrane</keyword>
<comment type="caution">
    <text evidence="9">The sequence shown here is derived from an EMBL/GenBank/DDBJ whole genome shotgun (WGS) entry which is preliminary data.</text>
</comment>
<evidence type="ECO:0000259" key="8">
    <source>
        <dbReference type="PROSITE" id="PS50850"/>
    </source>
</evidence>
<feature type="transmembrane region" description="Helical" evidence="7">
    <location>
        <begin position="349"/>
        <end position="366"/>
    </location>
</feature>
<evidence type="ECO:0000256" key="1">
    <source>
        <dbReference type="ARBA" id="ARBA00004651"/>
    </source>
</evidence>
<dbReference type="PANTHER" id="PTHR42718">
    <property type="entry name" value="MAJOR FACILITATOR SUPERFAMILY MULTIDRUG TRANSPORTER MFSC"/>
    <property type="match status" value="1"/>
</dbReference>
<accession>A0A4Q7YWG6</accession>
<feature type="transmembrane region" description="Helical" evidence="7">
    <location>
        <begin position="28"/>
        <end position="52"/>
    </location>
</feature>
<dbReference type="Gene3D" id="1.20.1250.20">
    <property type="entry name" value="MFS general substrate transporter like domains"/>
    <property type="match status" value="1"/>
</dbReference>
<dbReference type="PROSITE" id="PS50850">
    <property type="entry name" value="MFS"/>
    <property type="match status" value="1"/>
</dbReference>
<dbReference type="Gene3D" id="1.20.1720.10">
    <property type="entry name" value="Multidrug resistance protein D"/>
    <property type="match status" value="1"/>
</dbReference>
<feature type="transmembrane region" description="Helical" evidence="7">
    <location>
        <begin position="488"/>
        <end position="509"/>
    </location>
</feature>
<evidence type="ECO:0000256" key="4">
    <source>
        <dbReference type="ARBA" id="ARBA00022692"/>
    </source>
</evidence>
<dbReference type="Pfam" id="PF07690">
    <property type="entry name" value="MFS_1"/>
    <property type="match status" value="1"/>
</dbReference>
<evidence type="ECO:0000256" key="5">
    <source>
        <dbReference type="ARBA" id="ARBA00022989"/>
    </source>
</evidence>